<gene>
    <name evidence="6" type="ORF">ATY89_08675</name>
    <name evidence="7" type="ORF">ATZ20_00085</name>
</gene>
<evidence type="ECO:0000313" key="8">
    <source>
        <dbReference type="Proteomes" id="UP000060043"/>
    </source>
</evidence>
<dbReference type="AlphaFoldDB" id="A0A0U3FQF0"/>
<dbReference type="InterPro" id="IPR016171">
    <property type="entry name" value="Vanillyl_alc_oxidase_C-sub2"/>
</dbReference>
<keyword evidence="3" id="KW-0274">FAD</keyword>
<dbReference type="GO" id="GO:0071949">
    <property type="term" value="F:FAD binding"/>
    <property type="evidence" value="ECO:0007669"/>
    <property type="project" value="InterPro"/>
</dbReference>
<dbReference type="Pfam" id="PF01565">
    <property type="entry name" value="FAD_binding_4"/>
    <property type="match status" value="1"/>
</dbReference>
<dbReference type="SUPFAM" id="SSF56176">
    <property type="entry name" value="FAD-binding/transporter-associated domain-like"/>
    <property type="match status" value="1"/>
</dbReference>
<evidence type="ECO:0000313" key="9">
    <source>
        <dbReference type="Proteomes" id="UP000065473"/>
    </source>
</evidence>
<dbReference type="RefSeq" id="WP_011278692.1">
    <property type="nucleotide sequence ID" value="NZ_BHWZ01000005.1"/>
</dbReference>
<keyword evidence="2" id="KW-0285">Flavoprotein</keyword>
<evidence type="ECO:0000256" key="2">
    <source>
        <dbReference type="ARBA" id="ARBA00022630"/>
    </source>
</evidence>
<dbReference type="PANTHER" id="PTHR11748:SF118">
    <property type="entry name" value="ALKYLDIHYDROXYACETONEPHOSPHATE SYNTHASE (PRECURSOR)"/>
    <property type="match status" value="1"/>
</dbReference>
<organism evidence="6 9">
    <name type="scientific">Sulfolobus acidocaldarius</name>
    <dbReference type="NCBI Taxonomy" id="2285"/>
    <lineage>
        <taxon>Archaea</taxon>
        <taxon>Thermoproteota</taxon>
        <taxon>Thermoprotei</taxon>
        <taxon>Sulfolobales</taxon>
        <taxon>Sulfolobaceae</taxon>
        <taxon>Sulfolobus</taxon>
    </lineage>
</organism>
<dbReference type="SUPFAM" id="SSF55103">
    <property type="entry name" value="FAD-linked oxidases, C-terminal domain"/>
    <property type="match status" value="1"/>
</dbReference>
<evidence type="ECO:0000313" key="6">
    <source>
        <dbReference type="EMBL" id="ALU29998.1"/>
    </source>
</evidence>
<dbReference type="OMA" id="HTTYRVR"/>
<proteinExistence type="predicted"/>
<dbReference type="Gene3D" id="1.10.45.10">
    <property type="entry name" value="Vanillyl-alcohol Oxidase, Chain A, domain 4"/>
    <property type="match status" value="1"/>
</dbReference>
<name>A0A0U3FQF0_9CREN</name>
<evidence type="ECO:0000256" key="1">
    <source>
        <dbReference type="ARBA" id="ARBA00001974"/>
    </source>
</evidence>
<dbReference type="InterPro" id="IPR016164">
    <property type="entry name" value="FAD-linked_Oxase-like_C"/>
</dbReference>
<comment type="cofactor">
    <cofactor evidence="1">
        <name>FAD</name>
        <dbReference type="ChEBI" id="CHEBI:57692"/>
    </cofactor>
</comment>
<dbReference type="Gene3D" id="3.30.465.10">
    <property type="match status" value="1"/>
</dbReference>
<dbReference type="Proteomes" id="UP000060043">
    <property type="component" value="Chromosome"/>
</dbReference>
<dbReference type="InterPro" id="IPR006094">
    <property type="entry name" value="Oxid_FAD_bind_N"/>
</dbReference>
<dbReference type="InterPro" id="IPR016169">
    <property type="entry name" value="FAD-bd_PCMH_sub2"/>
</dbReference>
<keyword evidence="4" id="KW-0560">Oxidoreductase</keyword>
<reference evidence="8 9" key="1">
    <citation type="submission" date="2015-12" db="EMBL/GenBank/DDBJ databases">
        <title>A stable core within a dynamic pangenome in Sulfolobus acidocaldarius.</title>
        <authorList>
            <person name="Anderson R."/>
            <person name="Kouris A."/>
            <person name="Seward C."/>
            <person name="Campbell K."/>
            <person name="Whitaker R."/>
        </authorList>
    </citation>
    <scope>NUCLEOTIDE SEQUENCE [LARGE SCALE GENOMIC DNA]</scope>
    <source>
        <strain evidence="6 9">GG12-C01-09</strain>
        <strain evidence="7 8">NG05B_CO5_07</strain>
    </source>
</reference>
<dbReference type="InterPro" id="IPR016166">
    <property type="entry name" value="FAD-bd_PCMH"/>
</dbReference>
<accession>A0A0U3FQF0</accession>
<dbReference type="PANTHER" id="PTHR11748">
    <property type="entry name" value="D-LACTATE DEHYDROGENASE"/>
    <property type="match status" value="1"/>
</dbReference>
<dbReference type="OrthoDB" id="26910at2157"/>
<sequence>MEAETITKTFEKEFGDKKFITNDRVLEEESKAPYLVSPVLSKMGKKVIGVVMADDEEDIFNAVRLCDTHHIPLLARGAGTSTIGQVLPISPSTIVLDINRMREVIESDDSWVRITPSVKVFKALQYLRKRGKELRVYPSSFYISTLGGYIAGGDVGIGSFQYGYHFDNGGINSVRVVGPTGKYELRGEDTLGVAQAAGTTGIISSAELATVDYEDWKDQLVTFNSVEEVTKYLVRVRDYKSKIRRITIEDKETLSSVAKDRLDKVGEWNVIVASTLSLGEEVNMRFLDELAFAAIYVTMSRLTSFKDYFYEVRLLPLESFSRVVKQVKMALGSSVLVHGDVMTLRGETIVYTVFMSDKGNFPVIDSIMTREGIPFEIHSIEVNYRVDEESRLNLMKKLKRTIDPNNILNPGKLLL</sequence>
<dbReference type="Pfam" id="PF02913">
    <property type="entry name" value="FAD-oxidase_C"/>
    <property type="match status" value="1"/>
</dbReference>
<protein>
    <submittedName>
        <fullName evidence="6">FAD-linked oxidase</fullName>
    </submittedName>
</protein>
<feature type="domain" description="FAD-binding PCMH-type" evidence="5">
    <location>
        <begin position="43"/>
        <end position="213"/>
    </location>
</feature>
<dbReference type="GO" id="GO:0004458">
    <property type="term" value="F:D-lactate dehydrogenase (cytochrome) activity"/>
    <property type="evidence" value="ECO:0007669"/>
    <property type="project" value="TreeGrafter"/>
</dbReference>
<evidence type="ECO:0000313" key="7">
    <source>
        <dbReference type="EMBL" id="ALU30688.1"/>
    </source>
</evidence>
<dbReference type="InterPro" id="IPR004113">
    <property type="entry name" value="FAD-bd_oxidored_4_C"/>
</dbReference>
<evidence type="ECO:0000256" key="4">
    <source>
        <dbReference type="ARBA" id="ARBA00023002"/>
    </source>
</evidence>
<dbReference type="PaxDb" id="1435377-SUSAZ_08965"/>
<dbReference type="InterPro" id="IPR036318">
    <property type="entry name" value="FAD-bd_PCMH-like_sf"/>
</dbReference>
<dbReference type="EMBL" id="CP013694">
    <property type="protein sequence ID" value="ALU29998.1"/>
    <property type="molecule type" value="Genomic_DNA"/>
</dbReference>
<dbReference type="STRING" id="1435377.SUSAZ_08965"/>
<dbReference type="GeneID" id="14552386"/>
<dbReference type="EMBL" id="CP013695">
    <property type="protein sequence ID" value="ALU30688.1"/>
    <property type="molecule type" value="Genomic_DNA"/>
</dbReference>
<dbReference type="GO" id="GO:1903457">
    <property type="term" value="P:lactate catabolic process"/>
    <property type="evidence" value="ECO:0007669"/>
    <property type="project" value="TreeGrafter"/>
</dbReference>
<dbReference type="Proteomes" id="UP000065473">
    <property type="component" value="Chromosome"/>
</dbReference>
<evidence type="ECO:0000256" key="3">
    <source>
        <dbReference type="ARBA" id="ARBA00022827"/>
    </source>
</evidence>
<dbReference type="PROSITE" id="PS51387">
    <property type="entry name" value="FAD_PCMH"/>
    <property type="match status" value="1"/>
</dbReference>
<dbReference type="GO" id="GO:0008720">
    <property type="term" value="F:D-lactate dehydrogenase (NAD+) activity"/>
    <property type="evidence" value="ECO:0007669"/>
    <property type="project" value="TreeGrafter"/>
</dbReference>
<evidence type="ECO:0000259" key="5">
    <source>
        <dbReference type="PROSITE" id="PS51387"/>
    </source>
</evidence>